<feature type="transmembrane region" description="Helical" evidence="8">
    <location>
        <begin position="156"/>
        <end position="178"/>
    </location>
</feature>
<dbReference type="GO" id="GO:0033214">
    <property type="term" value="P:siderophore-iron import into cell"/>
    <property type="evidence" value="ECO:0007669"/>
    <property type="project" value="TreeGrafter"/>
</dbReference>
<evidence type="ECO:0000256" key="5">
    <source>
        <dbReference type="ARBA" id="ARBA00022692"/>
    </source>
</evidence>
<dbReference type="AlphaFoldDB" id="A0AA87RA46"/>
<dbReference type="PANTHER" id="PTHR30472">
    <property type="entry name" value="FERRIC ENTEROBACTIN TRANSPORT SYSTEM PERMEASE PROTEIN"/>
    <property type="match status" value="1"/>
</dbReference>
<dbReference type="EMBL" id="BJUU01000003">
    <property type="protein sequence ID" value="GEK79295.1"/>
    <property type="molecule type" value="Genomic_DNA"/>
</dbReference>
<evidence type="ECO:0000256" key="6">
    <source>
        <dbReference type="ARBA" id="ARBA00022989"/>
    </source>
</evidence>
<evidence type="ECO:0000256" key="4">
    <source>
        <dbReference type="ARBA" id="ARBA00022475"/>
    </source>
</evidence>
<dbReference type="RefSeq" id="WP_146792686.1">
    <property type="nucleotide sequence ID" value="NZ_BJUU01000003.1"/>
</dbReference>
<feature type="transmembrane region" description="Helical" evidence="8">
    <location>
        <begin position="281"/>
        <end position="303"/>
    </location>
</feature>
<feature type="transmembrane region" description="Helical" evidence="8">
    <location>
        <begin position="74"/>
        <end position="92"/>
    </location>
</feature>
<dbReference type="InterPro" id="IPR000522">
    <property type="entry name" value="ABC_transptr_permease_BtuC"/>
</dbReference>
<dbReference type="PANTHER" id="PTHR30472:SF24">
    <property type="entry name" value="FERRIC ENTEROBACTIN TRANSPORT SYSTEM PERMEASE PROTEIN FEPG"/>
    <property type="match status" value="1"/>
</dbReference>
<evidence type="ECO:0000256" key="2">
    <source>
        <dbReference type="ARBA" id="ARBA00007935"/>
    </source>
</evidence>
<feature type="transmembrane region" description="Helical" evidence="8">
    <location>
        <begin position="206"/>
        <end position="225"/>
    </location>
</feature>
<evidence type="ECO:0000256" key="3">
    <source>
        <dbReference type="ARBA" id="ARBA00022448"/>
    </source>
</evidence>
<comment type="caution">
    <text evidence="9">The sequence shown here is derived from an EMBL/GenBank/DDBJ whole genome shotgun (WGS) entry which is preliminary data.</text>
</comment>
<comment type="similarity">
    <text evidence="2">Belongs to the binding-protein-dependent transport system permease family. FecCD subfamily.</text>
</comment>
<dbReference type="Proteomes" id="UP000321749">
    <property type="component" value="Unassembled WGS sequence"/>
</dbReference>
<keyword evidence="7 8" id="KW-0472">Membrane</keyword>
<evidence type="ECO:0000256" key="7">
    <source>
        <dbReference type="ARBA" id="ARBA00023136"/>
    </source>
</evidence>
<evidence type="ECO:0000313" key="9">
    <source>
        <dbReference type="EMBL" id="GEK79295.1"/>
    </source>
</evidence>
<accession>A0AA87RA46</accession>
<dbReference type="GO" id="GO:0022857">
    <property type="term" value="F:transmembrane transporter activity"/>
    <property type="evidence" value="ECO:0007669"/>
    <property type="project" value="InterPro"/>
</dbReference>
<dbReference type="GO" id="GO:0005886">
    <property type="term" value="C:plasma membrane"/>
    <property type="evidence" value="ECO:0007669"/>
    <property type="project" value="UniProtKB-SubCell"/>
</dbReference>
<keyword evidence="6 8" id="KW-1133">Transmembrane helix</keyword>
<keyword evidence="3" id="KW-0813">Transport</keyword>
<sequence length="342" mass="34791">MSASTAARPSSTGRQAARRRRVTWIALGALVVLALLGLTLGDFAIDPVELIAAVTDADAGFSRVVVLEWRLPRVLLALVLGAALAIAGTVFQSLTRNPLGSPDVIGFSTGAYTGVLIAIAITGGSVASATLGAIAGGLATAVVVYLLAYRRGVAGFRLIVVGIGATAMLHALNTWILLRLQTEVAMSAAIWGIGSLGLTGWDDLLVAGAAIVPCAALVAVLVPALRQLELGDDAARAHGVRIEPARLALLALGVALTAIATAVTGPIAFIALSAPQIARRLVHGAGIPVVASALVGAALLLAADLVAQHALPEELPVGIVTIVLGGGYLLWLLTRETRRAWG</sequence>
<name>A0AA87RA46_9MICO</name>
<feature type="transmembrane region" description="Helical" evidence="8">
    <location>
        <begin position="104"/>
        <end position="123"/>
    </location>
</feature>
<evidence type="ECO:0000256" key="8">
    <source>
        <dbReference type="SAM" id="Phobius"/>
    </source>
</evidence>
<reference evidence="9 10" key="1">
    <citation type="submission" date="2019-07" db="EMBL/GenBank/DDBJ databases">
        <title>Whole genome shotgun sequence of Agrococcus baldri NBRC 103055.</title>
        <authorList>
            <person name="Hosoyama A."/>
            <person name="Uohara A."/>
            <person name="Ohji S."/>
            <person name="Ichikawa N."/>
        </authorList>
    </citation>
    <scope>NUCLEOTIDE SEQUENCE [LARGE SCALE GENOMIC DNA]</scope>
    <source>
        <strain evidence="9 10">NBRC 103055</strain>
    </source>
</reference>
<feature type="transmembrane region" description="Helical" evidence="8">
    <location>
        <begin position="245"/>
        <end position="269"/>
    </location>
</feature>
<feature type="transmembrane region" description="Helical" evidence="8">
    <location>
        <begin position="129"/>
        <end position="149"/>
    </location>
</feature>
<feature type="transmembrane region" description="Helical" evidence="8">
    <location>
        <begin position="315"/>
        <end position="333"/>
    </location>
</feature>
<gene>
    <name evidence="9" type="primary">fepG</name>
    <name evidence="9" type="ORF">ABA31_06460</name>
</gene>
<dbReference type="InterPro" id="IPR037294">
    <property type="entry name" value="ABC_BtuC-like"/>
</dbReference>
<dbReference type="Pfam" id="PF01032">
    <property type="entry name" value="FecCD"/>
    <property type="match status" value="1"/>
</dbReference>
<keyword evidence="5 8" id="KW-0812">Transmembrane</keyword>
<feature type="transmembrane region" description="Helical" evidence="8">
    <location>
        <begin position="21"/>
        <end position="40"/>
    </location>
</feature>
<keyword evidence="4" id="KW-1003">Cell membrane</keyword>
<keyword evidence="10" id="KW-1185">Reference proteome</keyword>
<dbReference type="CDD" id="cd06550">
    <property type="entry name" value="TM_ABC_iron-siderophores_like"/>
    <property type="match status" value="1"/>
</dbReference>
<evidence type="ECO:0000256" key="1">
    <source>
        <dbReference type="ARBA" id="ARBA00004651"/>
    </source>
</evidence>
<organism evidence="9 10">
    <name type="scientific">Agrococcus baldri</name>
    <dbReference type="NCBI Taxonomy" id="153730"/>
    <lineage>
        <taxon>Bacteria</taxon>
        <taxon>Bacillati</taxon>
        <taxon>Actinomycetota</taxon>
        <taxon>Actinomycetes</taxon>
        <taxon>Micrococcales</taxon>
        <taxon>Microbacteriaceae</taxon>
        <taxon>Agrococcus</taxon>
    </lineage>
</organism>
<proteinExistence type="inferred from homology"/>
<comment type="subcellular location">
    <subcellularLocation>
        <location evidence="1">Cell membrane</location>
        <topology evidence="1">Multi-pass membrane protein</topology>
    </subcellularLocation>
</comment>
<protein>
    <submittedName>
        <fullName evidence="9">Iron-enterobactin transporter permease</fullName>
    </submittedName>
</protein>
<dbReference type="SUPFAM" id="SSF81345">
    <property type="entry name" value="ABC transporter involved in vitamin B12 uptake, BtuC"/>
    <property type="match status" value="1"/>
</dbReference>
<evidence type="ECO:0000313" key="10">
    <source>
        <dbReference type="Proteomes" id="UP000321749"/>
    </source>
</evidence>
<dbReference type="Gene3D" id="1.10.3470.10">
    <property type="entry name" value="ABC transporter involved in vitamin B12 uptake, BtuC"/>
    <property type="match status" value="1"/>
</dbReference>